<feature type="compositionally biased region" description="Polar residues" evidence="1">
    <location>
        <begin position="1"/>
        <end position="10"/>
    </location>
</feature>
<evidence type="ECO:0000313" key="3">
    <source>
        <dbReference type="Proteomes" id="UP000750711"/>
    </source>
</evidence>
<feature type="region of interest" description="Disordered" evidence="1">
    <location>
        <begin position="1"/>
        <end position="20"/>
    </location>
</feature>
<reference evidence="2" key="1">
    <citation type="submission" date="2021-03" db="EMBL/GenBank/DDBJ databases">
        <title>Comparative genomics and phylogenomic investigation of the class Geoglossomycetes provide insights into ecological specialization and systematics.</title>
        <authorList>
            <person name="Melie T."/>
            <person name="Pirro S."/>
            <person name="Miller A.N."/>
            <person name="Quandt A."/>
        </authorList>
    </citation>
    <scope>NUCLEOTIDE SEQUENCE</scope>
    <source>
        <strain evidence="2">CAQ_001_2017</strain>
    </source>
</reference>
<sequence length="332" mass="35891">MPLGSRSSNVKKLAGGGKARNGSILNFFKKVSPPRDGGNGDDGGGLFFKDDSEVGGDGFTLDYSPVDDLFEDPEPSGRYNESVGSAKRRKLGSTTAETETSRGEGLFCSPVKGEQSIAEYPKRTYSPPPSPPPPPLDRGELGVGVEGSRSGSSELVYRAAKEKPKRVVGPFVEDTDSEEETEPVIIKPIRDSTRLGSVLKQPDFKAADSGALVEKLGKIWTQKPGLGQDEADVPEDEEFADIEDYDDDVSVGGEDVAERRWMGEQRRLELAQDGVDPDFIDDPPEGDDKMLDLEVIAGEDSEKVAVCPICNVSLEDAKNGISNVPFRMSHYM</sequence>
<proteinExistence type="predicted"/>
<gene>
    <name evidence="2" type="ORF">GP486_005791</name>
</gene>
<evidence type="ECO:0000256" key="1">
    <source>
        <dbReference type="SAM" id="MobiDB-lite"/>
    </source>
</evidence>
<comment type="caution">
    <text evidence="2">The sequence shown here is derived from an EMBL/GenBank/DDBJ whole genome shotgun (WGS) entry which is preliminary data.</text>
</comment>
<accession>A0A9P8RLZ4</accession>
<feature type="compositionally biased region" description="Pro residues" evidence="1">
    <location>
        <begin position="126"/>
        <end position="136"/>
    </location>
</feature>
<dbReference type="Proteomes" id="UP000750711">
    <property type="component" value="Unassembled WGS sequence"/>
</dbReference>
<organism evidence="2 3">
    <name type="scientific">Trichoglossum hirsutum</name>
    <dbReference type="NCBI Taxonomy" id="265104"/>
    <lineage>
        <taxon>Eukaryota</taxon>
        <taxon>Fungi</taxon>
        <taxon>Dikarya</taxon>
        <taxon>Ascomycota</taxon>
        <taxon>Pezizomycotina</taxon>
        <taxon>Geoglossomycetes</taxon>
        <taxon>Geoglossales</taxon>
        <taxon>Geoglossaceae</taxon>
        <taxon>Trichoglossum</taxon>
    </lineage>
</organism>
<evidence type="ECO:0000313" key="2">
    <source>
        <dbReference type="EMBL" id="KAH0556282.1"/>
    </source>
</evidence>
<feature type="region of interest" description="Disordered" evidence="1">
    <location>
        <begin position="27"/>
        <end position="153"/>
    </location>
</feature>
<keyword evidence="3" id="KW-1185">Reference proteome</keyword>
<name>A0A9P8RLZ4_9PEZI</name>
<protein>
    <submittedName>
        <fullName evidence="2">Uncharacterized protein</fullName>
    </submittedName>
</protein>
<dbReference type="EMBL" id="JAGHQM010001155">
    <property type="protein sequence ID" value="KAH0556282.1"/>
    <property type="molecule type" value="Genomic_DNA"/>
</dbReference>
<dbReference type="AlphaFoldDB" id="A0A9P8RLZ4"/>